<dbReference type="SUPFAM" id="SSF46785">
    <property type="entry name" value="Winged helix' DNA-binding domain"/>
    <property type="match status" value="2"/>
</dbReference>
<keyword evidence="1" id="KW-0805">Transcription regulation</keyword>
<sequence>MRVNLRAGAVNGVGYHAGFRQRKNHRVQNHEVSADDAAPKAQRGIQSVEVGGRLLDALARRRKPLGLSELAAAADLSTAQAHTYLVSLTRLALVKRDALTGNYEPGPLSLRLGLMSIERQPAYRATLPHAVQLAEAVGLSVALSVPGALGPTIVRIEHGGYPLHVNLHVGSVMSLDTTATGRVFRAFGDPAQLDAMAASQAGAGATLAGAEGGHAAPDADAQRAERDAIRARGIERSIDRPSPGVSAMCVPVFDAYGRLQLALTVIGSSGSIDVGWDGPIATALREAARQATASLGAERSNPAEPPPAPAAGATRVPPALADDAKAQRGINALDSTGELLLALVSAGRALPLRDLAAAAGMPAAKAFPHLVSLQKIGLLSRDDAGCFDGGPLAQALGLIAMQRVSPTRDAEAEIVALAGATDMSVAAATLGPLGPTVIRLEESARPQHVSLQVGTVMSLVNTAIGRIFASGMSDDVLADLLANEPVRLAGSRAAPDDAAFRARLAAIRADELDFAFDAPVPGIGTVAAPVFDHTGSIRLVIAIIGSSRGFPRGPDSDLAQTLLAAARRLSWRFGWIGR</sequence>
<dbReference type="SUPFAM" id="SSF55781">
    <property type="entry name" value="GAF domain-like"/>
    <property type="match status" value="2"/>
</dbReference>
<dbReference type="InterPro" id="IPR014757">
    <property type="entry name" value="Tscrpt_reg_IclR_C"/>
</dbReference>
<organism evidence="7 8">
    <name type="scientific">Burkholderia arboris</name>
    <dbReference type="NCBI Taxonomy" id="488730"/>
    <lineage>
        <taxon>Bacteria</taxon>
        <taxon>Pseudomonadati</taxon>
        <taxon>Pseudomonadota</taxon>
        <taxon>Betaproteobacteria</taxon>
        <taxon>Burkholderiales</taxon>
        <taxon>Burkholderiaceae</taxon>
        <taxon>Burkholderia</taxon>
        <taxon>Burkholderia cepacia complex</taxon>
    </lineage>
</organism>
<dbReference type="GO" id="GO:0045892">
    <property type="term" value="P:negative regulation of DNA-templated transcription"/>
    <property type="evidence" value="ECO:0007669"/>
    <property type="project" value="TreeGrafter"/>
</dbReference>
<proteinExistence type="predicted"/>
<dbReference type="AlphaFoldDB" id="A0A9Q9UPS9"/>
<evidence type="ECO:0000259" key="6">
    <source>
        <dbReference type="PROSITE" id="PS51078"/>
    </source>
</evidence>
<dbReference type="Gene3D" id="1.10.10.10">
    <property type="entry name" value="Winged helix-like DNA-binding domain superfamily/Winged helix DNA-binding domain"/>
    <property type="match status" value="2"/>
</dbReference>
<dbReference type="PROSITE" id="PS51078">
    <property type="entry name" value="ICLR_ED"/>
    <property type="match status" value="2"/>
</dbReference>
<dbReference type="Pfam" id="PF01614">
    <property type="entry name" value="IclR_C"/>
    <property type="match status" value="2"/>
</dbReference>
<dbReference type="SMART" id="SM00346">
    <property type="entry name" value="HTH_ICLR"/>
    <property type="match status" value="1"/>
</dbReference>
<reference evidence="7 8" key="1">
    <citation type="submission" date="2019-09" db="EMBL/GenBank/DDBJ databases">
        <authorList>
            <person name="Depoorter E."/>
        </authorList>
    </citation>
    <scope>NUCLEOTIDE SEQUENCE [LARGE SCALE GENOMIC DNA]</scope>
    <source>
        <strain evidence="7">LMG 24066</strain>
    </source>
</reference>
<evidence type="ECO:0000256" key="1">
    <source>
        <dbReference type="ARBA" id="ARBA00023015"/>
    </source>
</evidence>
<protein>
    <submittedName>
        <fullName evidence="7">IclR family transcriptional regulator</fullName>
    </submittedName>
</protein>
<evidence type="ECO:0000313" key="8">
    <source>
        <dbReference type="Proteomes" id="UP000494172"/>
    </source>
</evidence>
<evidence type="ECO:0000256" key="4">
    <source>
        <dbReference type="SAM" id="MobiDB-lite"/>
    </source>
</evidence>
<feature type="domain" description="HTH iclR-type" evidence="5">
    <location>
        <begin position="45"/>
        <end position="107"/>
    </location>
</feature>
<comment type="caution">
    <text evidence="7">The sequence shown here is derived from an EMBL/GenBank/DDBJ whole genome shotgun (WGS) entry which is preliminary data.</text>
</comment>
<dbReference type="GO" id="GO:0003700">
    <property type="term" value="F:DNA-binding transcription factor activity"/>
    <property type="evidence" value="ECO:0007669"/>
    <property type="project" value="TreeGrafter"/>
</dbReference>
<dbReference type="Proteomes" id="UP000494172">
    <property type="component" value="Unassembled WGS sequence"/>
</dbReference>
<dbReference type="PANTHER" id="PTHR30136">
    <property type="entry name" value="HELIX-TURN-HELIX TRANSCRIPTIONAL REGULATOR, ICLR FAMILY"/>
    <property type="match status" value="1"/>
</dbReference>
<dbReference type="InterPro" id="IPR029016">
    <property type="entry name" value="GAF-like_dom_sf"/>
</dbReference>
<feature type="domain" description="IclR-ED" evidence="6">
    <location>
        <begin position="392"/>
        <end position="575"/>
    </location>
</feature>
<dbReference type="GO" id="GO:0003677">
    <property type="term" value="F:DNA binding"/>
    <property type="evidence" value="ECO:0007669"/>
    <property type="project" value="UniProtKB-KW"/>
</dbReference>
<dbReference type="PANTHER" id="PTHR30136:SF8">
    <property type="entry name" value="TRANSCRIPTIONAL REGULATORY PROTEIN"/>
    <property type="match status" value="1"/>
</dbReference>
<dbReference type="EMBL" id="CABVPX010000006">
    <property type="protein sequence ID" value="VWB45393.1"/>
    <property type="molecule type" value="Genomic_DNA"/>
</dbReference>
<name>A0A9Q9UPS9_9BURK</name>
<dbReference type="Pfam" id="PF09339">
    <property type="entry name" value="HTH_IclR"/>
    <property type="match status" value="2"/>
</dbReference>
<keyword evidence="3" id="KW-0804">Transcription</keyword>
<dbReference type="PROSITE" id="PS51077">
    <property type="entry name" value="HTH_ICLR"/>
    <property type="match status" value="1"/>
</dbReference>
<evidence type="ECO:0000256" key="3">
    <source>
        <dbReference type="ARBA" id="ARBA00023163"/>
    </source>
</evidence>
<dbReference type="InterPro" id="IPR036388">
    <property type="entry name" value="WH-like_DNA-bd_sf"/>
</dbReference>
<feature type="domain" description="IclR-ED" evidence="6">
    <location>
        <begin position="108"/>
        <end position="297"/>
    </location>
</feature>
<evidence type="ECO:0000259" key="5">
    <source>
        <dbReference type="PROSITE" id="PS51077"/>
    </source>
</evidence>
<accession>A0A9Q9UPS9</accession>
<gene>
    <name evidence="7" type="ORF">BAR24066_02043</name>
</gene>
<keyword evidence="2" id="KW-0238">DNA-binding</keyword>
<dbReference type="InterPro" id="IPR036390">
    <property type="entry name" value="WH_DNA-bd_sf"/>
</dbReference>
<dbReference type="InterPro" id="IPR005471">
    <property type="entry name" value="Tscrpt_reg_IclR_N"/>
</dbReference>
<feature type="region of interest" description="Disordered" evidence="4">
    <location>
        <begin position="291"/>
        <end position="316"/>
    </location>
</feature>
<evidence type="ECO:0000313" key="7">
    <source>
        <dbReference type="EMBL" id="VWB45393.1"/>
    </source>
</evidence>
<dbReference type="InterPro" id="IPR050707">
    <property type="entry name" value="HTH_MetabolicPath_Reg"/>
</dbReference>
<dbReference type="Gene3D" id="3.30.450.40">
    <property type="match status" value="2"/>
</dbReference>
<evidence type="ECO:0000256" key="2">
    <source>
        <dbReference type="ARBA" id="ARBA00023125"/>
    </source>
</evidence>